<dbReference type="EMBL" id="JACCBE010000001">
    <property type="protein sequence ID" value="NYD56718.1"/>
    <property type="molecule type" value="Genomic_DNA"/>
</dbReference>
<evidence type="ECO:0008006" key="4">
    <source>
        <dbReference type="Google" id="ProtNLM"/>
    </source>
</evidence>
<dbReference type="PROSITE" id="PS51257">
    <property type="entry name" value="PROKAR_LIPOPROTEIN"/>
    <property type="match status" value="1"/>
</dbReference>
<evidence type="ECO:0000313" key="2">
    <source>
        <dbReference type="EMBL" id="NYD56718.1"/>
    </source>
</evidence>
<organism evidence="2 3">
    <name type="scientific">Nocardioides marinisabuli</name>
    <dbReference type="NCBI Taxonomy" id="419476"/>
    <lineage>
        <taxon>Bacteria</taxon>
        <taxon>Bacillati</taxon>
        <taxon>Actinomycetota</taxon>
        <taxon>Actinomycetes</taxon>
        <taxon>Propionibacteriales</taxon>
        <taxon>Nocardioidaceae</taxon>
        <taxon>Nocardioides</taxon>
    </lineage>
</organism>
<gene>
    <name evidence="2" type="ORF">BKA08_000956</name>
</gene>
<feature type="region of interest" description="Disordered" evidence="1">
    <location>
        <begin position="25"/>
        <end position="76"/>
    </location>
</feature>
<comment type="caution">
    <text evidence="2">The sequence shown here is derived from an EMBL/GenBank/DDBJ whole genome shotgun (WGS) entry which is preliminary data.</text>
</comment>
<protein>
    <recommendedName>
        <fullName evidence="4">Preprotein translocase subunit SecD</fullName>
    </recommendedName>
</protein>
<proteinExistence type="predicted"/>
<dbReference type="RefSeq" id="WP_179614580.1">
    <property type="nucleotide sequence ID" value="NZ_JACCBE010000001.1"/>
</dbReference>
<feature type="compositionally biased region" description="Low complexity" evidence="1">
    <location>
        <begin position="25"/>
        <end position="40"/>
    </location>
</feature>
<keyword evidence="3" id="KW-1185">Reference proteome</keyword>
<reference evidence="2 3" key="1">
    <citation type="submission" date="2020-07" db="EMBL/GenBank/DDBJ databases">
        <title>Sequencing the genomes of 1000 actinobacteria strains.</title>
        <authorList>
            <person name="Klenk H.-P."/>
        </authorList>
    </citation>
    <scope>NUCLEOTIDE SEQUENCE [LARGE SCALE GENOMIC DNA]</scope>
    <source>
        <strain evidence="2 3">DSM 18965</strain>
    </source>
</reference>
<evidence type="ECO:0000313" key="3">
    <source>
        <dbReference type="Proteomes" id="UP000516957"/>
    </source>
</evidence>
<sequence length="208" mass="20318">MRTTGLTGLTGLVGLLLTAVVVGGCADEGSSPSQPSPGEGVAPTPTSPAGPSEDAAGEPAPFQARPVLAAQGRSPDGLDPALARRLEALDCLRKPPSANGPGGEAMLACDARGAGFLLGPTGVDGGVEGVEVVEVDGGYAVQVALDEAAAGALDELVSGLVGSEGRFAVVVDGTLVALPRVADGVGATLQVGDGWTRAEADDVAARLT</sequence>
<name>A0A7Y9EZF1_9ACTN</name>
<accession>A0A7Y9EZF1</accession>
<dbReference type="AlphaFoldDB" id="A0A7Y9EZF1"/>
<evidence type="ECO:0000256" key="1">
    <source>
        <dbReference type="SAM" id="MobiDB-lite"/>
    </source>
</evidence>
<dbReference type="Proteomes" id="UP000516957">
    <property type="component" value="Unassembled WGS sequence"/>
</dbReference>